<comment type="caution">
    <text evidence="1">The sequence shown here is derived from an EMBL/GenBank/DDBJ whole genome shotgun (WGS) entry which is preliminary data.</text>
</comment>
<dbReference type="AlphaFoldDB" id="A0A916JC27"/>
<keyword evidence="2" id="KW-1185">Reference proteome</keyword>
<sequence length="177" mass="20193">MKKLQIFILCMFTQHAFGQDKLTKLEEKVTSDGISYKISQRSSYPNSRKLYSNASNKLDNDLAIIPVNVSRVAFSTIDMGKDESKRRDGLIKKSFELKSRPIPDDTLFVNYKITRQGKILELSFLIKSNSKISVDDLSLIEKTLKNDYVIKLDSKQFKEMKYIGYSAPLALPGVKNL</sequence>
<gene>
    <name evidence="1" type="ORF">DYBT9275_02823</name>
</gene>
<dbReference type="RefSeq" id="WP_215239390.1">
    <property type="nucleotide sequence ID" value="NZ_CAJRAF010000002.1"/>
</dbReference>
<evidence type="ECO:0000313" key="2">
    <source>
        <dbReference type="Proteomes" id="UP000680038"/>
    </source>
</evidence>
<dbReference type="EMBL" id="CAJRAF010000002">
    <property type="protein sequence ID" value="CAG5002160.1"/>
    <property type="molecule type" value="Genomic_DNA"/>
</dbReference>
<accession>A0A916JC27</accession>
<name>A0A916JC27_9BACT</name>
<evidence type="ECO:0000313" key="1">
    <source>
        <dbReference type="EMBL" id="CAG5002160.1"/>
    </source>
</evidence>
<proteinExistence type="predicted"/>
<dbReference type="Proteomes" id="UP000680038">
    <property type="component" value="Unassembled WGS sequence"/>
</dbReference>
<organism evidence="1 2">
    <name type="scientific">Dyadobacter helix</name>
    <dbReference type="NCBI Taxonomy" id="2822344"/>
    <lineage>
        <taxon>Bacteria</taxon>
        <taxon>Pseudomonadati</taxon>
        <taxon>Bacteroidota</taxon>
        <taxon>Cytophagia</taxon>
        <taxon>Cytophagales</taxon>
        <taxon>Spirosomataceae</taxon>
        <taxon>Dyadobacter</taxon>
    </lineage>
</organism>
<reference evidence="1" key="1">
    <citation type="submission" date="2021-04" db="EMBL/GenBank/DDBJ databases">
        <authorList>
            <person name="Rodrigo-Torres L."/>
            <person name="Arahal R. D."/>
            <person name="Lucena T."/>
        </authorList>
    </citation>
    <scope>NUCLEOTIDE SEQUENCE</scope>
    <source>
        <strain evidence="1">CECT 9275</strain>
    </source>
</reference>
<protein>
    <submittedName>
        <fullName evidence="1">Uncharacterized protein</fullName>
    </submittedName>
</protein>